<dbReference type="Proteomes" id="UP001066276">
    <property type="component" value="Chromosome 7"/>
</dbReference>
<gene>
    <name evidence="1" type="ORF">NDU88_010388</name>
</gene>
<evidence type="ECO:0000313" key="1">
    <source>
        <dbReference type="EMBL" id="KAJ1132058.1"/>
    </source>
</evidence>
<dbReference type="EMBL" id="JANPWB010000011">
    <property type="protein sequence ID" value="KAJ1132058.1"/>
    <property type="molecule type" value="Genomic_DNA"/>
</dbReference>
<reference evidence="1" key="1">
    <citation type="journal article" date="2022" name="bioRxiv">
        <title>Sequencing and chromosome-scale assembly of the giantPleurodeles waltlgenome.</title>
        <authorList>
            <person name="Brown T."/>
            <person name="Elewa A."/>
            <person name="Iarovenko S."/>
            <person name="Subramanian E."/>
            <person name="Araus A.J."/>
            <person name="Petzold A."/>
            <person name="Susuki M."/>
            <person name="Suzuki K.-i.T."/>
            <person name="Hayashi T."/>
            <person name="Toyoda A."/>
            <person name="Oliveira C."/>
            <person name="Osipova E."/>
            <person name="Leigh N.D."/>
            <person name="Simon A."/>
            <person name="Yun M.H."/>
        </authorList>
    </citation>
    <scope>NUCLEOTIDE SEQUENCE</scope>
    <source>
        <strain evidence="1">20211129_DDA</strain>
        <tissue evidence="1">Liver</tissue>
    </source>
</reference>
<proteinExistence type="predicted"/>
<dbReference type="AlphaFoldDB" id="A0AAV7Q1S8"/>
<sequence length="199" mass="20471">MAVGSGSFESAGGAMCGVVRAQKVAIGGAGPRPFCLSPRLATPRAAKEQGRAMLVAVRAVRLWVSGGAMCGVVRAQKVAIGGAGPRPFCLSPRLATPRAAKEQGRAMLVAVRAVRLWVSGGAMCGVVRAQKVAIGGAGPRPFCLSPRPRLATPRAAKEQGRAMLVAVRAVRLWVCKSIGPMGSHSLLLTHGSAFAAARR</sequence>
<protein>
    <submittedName>
        <fullName evidence="1">Uncharacterized protein</fullName>
    </submittedName>
</protein>
<organism evidence="1 2">
    <name type="scientific">Pleurodeles waltl</name>
    <name type="common">Iberian ribbed newt</name>
    <dbReference type="NCBI Taxonomy" id="8319"/>
    <lineage>
        <taxon>Eukaryota</taxon>
        <taxon>Metazoa</taxon>
        <taxon>Chordata</taxon>
        <taxon>Craniata</taxon>
        <taxon>Vertebrata</taxon>
        <taxon>Euteleostomi</taxon>
        <taxon>Amphibia</taxon>
        <taxon>Batrachia</taxon>
        <taxon>Caudata</taxon>
        <taxon>Salamandroidea</taxon>
        <taxon>Salamandridae</taxon>
        <taxon>Pleurodelinae</taxon>
        <taxon>Pleurodeles</taxon>
    </lineage>
</organism>
<keyword evidence="2" id="KW-1185">Reference proteome</keyword>
<accession>A0AAV7Q1S8</accession>
<name>A0AAV7Q1S8_PLEWA</name>
<comment type="caution">
    <text evidence="1">The sequence shown here is derived from an EMBL/GenBank/DDBJ whole genome shotgun (WGS) entry which is preliminary data.</text>
</comment>
<evidence type="ECO:0000313" key="2">
    <source>
        <dbReference type="Proteomes" id="UP001066276"/>
    </source>
</evidence>